<reference evidence="2 3" key="1">
    <citation type="journal article" date="2024" name="Microbiol. Resour. Announc.">
        <title>Genome annotations for the ascomycete fungi Trichoderma harzianum, Trichoderma aggressivum, and Purpureocillium lilacinum.</title>
        <authorList>
            <person name="Beijen E.P.W."/>
            <person name="Ohm R.A."/>
        </authorList>
    </citation>
    <scope>NUCLEOTIDE SEQUENCE [LARGE SCALE GENOMIC DNA]</scope>
    <source>
        <strain evidence="2 3">CBS 150709</strain>
    </source>
</reference>
<dbReference type="InterPro" id="IPR040410">
    <property type="entry name" value="UPF0658_Golgi"/>
</dbReference>
<gene>
    <name evidence="2" type="ORF">Purlil1_12998</name>
</gene>
<comment type="caution">
    <text evidence="2">The sequence shown here is derived from an EMBL/GenBank/DDBJ whole genome shotgun (WGS) entry which is preliminary data.</text>
</comment>
<proteinExistence type="predicted"/>
<keyword evidence="1" id="KW-0472">Membrane</keyword>
<feature type="transmembrane region" description="Helical" evidence="1">
    <location>
        <begin position="214"/>
        <end position="232"/>
    </location>
</feature>
<keyword evidence="1" id="KW-1133">Transmembrane helix</keyword>
<keyword evidence="3" id="KW-1185">Reference proteome</keyword>
<evidence type="ECO:0000256" key="1">
    <source>
        <dbReference type="SAM" id="Phobius"/>
    </source>
</evidence>
<feature type="transmembrane region" description="Helical" evidence="1">
    <location>
        <begin position="181"/>
        <end position="202"/>
    </location>
</feature>
<feature type="transmembrane region" description="Helical" evidence="1">
    <location>
        <begin position="80"/>
        <end position="100"/>
    </location>
</feature>
<evidence type="ECO:0000313" key="2">
    <source>
        <dbReference type="EMBL" id="KAK4073574.1"/>
    </source>
</evidence>
<feature type="transmembrane region" description="Helical" evidence="1">
    <location>
        <begin position="12"/>
        <end position="31"/>
    </location>
</feature>
<dbReference type="PANTHER" id="PTHR34391:SF1">
    <property type="entry name" value="UPF0658 GOLGI APPARATUS MEMBRANE PROTEIN C1952.10C-RELATED"/>
    <property type="match status" value="1"/>
</dbReference>
<dbReference type="PANTHER" id="PTHR34391">
    <property type="entry name" value="UPF0658 GOLGI APPARATUS MEMBRANE PROTEIN C1952.10C-RELATED"/>
    <property type="match status" value="1"/>
</dbReference>
<accession>A0ABR0BFH1</accession>
<feature type="transmembrane region" description="Helical" evidence="1">
    <location>
        <begin position="129"/>
        <end position="152"/>
    </location>
</feature>
<sequence>MDFFSSTWPRAFMITTAVQAAVCLGFEVYTFAKFQQKLGFFVDTDETNLQYRTILTFLTLFIFAFIYELVLVWDALRMGNIIQIIGVCVANIAIMVNTALQLETIEITIDLLEEAHYPALKTGNVGIDFMPFLVAIPCVVTLGTITMILMTWKLHQEFAWDILKHIGADYRLKKRLLHYQVYIALLKFDFFFFLGFTIQFLVVATDKNNVEFGLTIAAIPITIALLLLAAFFTCRENKFGMVAIIAIYFGGLVYFLLKLVRIYQPSHAQSYMAVRKSLTAFAVLAIVLIVATIINAFICMNNFGTGLKRHLLGRSNLDVDKSDSDSINLQRVDPQLRSRMSIE</sequence>
<dbReference type="Proteomes" id="UP001287286">
    <property type="component" value="Unassembled WGS sequence"/>
</dbReference>
<feature type="transmembrane region" description="Helical" evidence="1">
    <location>
        <begin position="51"/>
        <end position="73"/>
    </location>
</feature>
<organism evidence="2 3">
    <name type="scientific">Purpureocillium lilacinum</name>
    <name type="common">Paecilomyces lilacinus</name>
    <dbReference type="NCBI Taxonomy" id="33203"/>
    <lineage>
        <taxon>Eukaryota</taxon>
        <taxon>Fungi</taxon>
        <taxon>Dikarya</taxon>
        <taxon>Ascomycota</taxon>
        <taxon>Pezizomycotina</taxon>
        <taxon>Sordariomycetes</taxon>
        <taxon>Hypocreomycetidae</taxon>
        <taxon>Hypocreales</taxon>
        <taxon>Ophiocordycipitaceae</taxon>
        <taxon>Purpureocillium</taxon>
    </lineage>
</organism>
<feature type="transmembrane region" description="Helical" evidence="1">
    <location>
        <begin position="277"/>
        <end position="300"/>
    </location>
</feature>
<evidence type="ECO:0000313" key="3">
    <source>
        <dbReference type="Proteomes" id="UP001287286"/>
    </source>
</evidence>
<dbReference type="EMBL" id="JAWRVI010000155">
    <property type="protein sequence ID" value="KAK4073574.1"/>
    <property type="molecule type" value="Genomic_DNA"/>
</dbReference>
<keyword evidence="1" id="KW-0812">Transmembrane</keyword>
<protein>
    <submittedName>
        <fullName evidence="2">Uncharacterized protein</fullName>
    </submittedName>
</protein>
<feature type="transmembrane region" description="Helical" evidence="1">
    <location>
        <begin position="239"/>
        <end position="257"/>
    </location>
</feature>
<name>A0ABR0BFH1_PURLI</name>